<evidence type="ECO:0000313" key="5">
    <source>
        <dbReference type="Proteomes" id="UP000054537"/>
    </source>
</evidence>
<evidence type="ECO:0000256" key="2">
    <source>
        <dbReference type="SAM" id="Phobius"/>
    </source>
</evidence>
<comment type="caution">
    <text evidence="4">The sequence shown here is derived from an EMBL/GenBank/DDBJ whole genome shotgun (WGS) entry which is preliminary data.</text>
</comment>
<protein>
    <recommendedName>
        <fullName evidence="6">Flagellar basal body-associated protein FliL</fullName>
    </recommendedName>
</protein>
<evidence type="ECO:0008006" key="6">
    <source>
        <dbReference type="Google" id="ProtNLM"/>
    </source>
</evidence>
<proteinExistence type="predicted"/>
<reference evidence="4 5" key="1">
    <citation type="submission" date="2014-10" db="EMBL/GenBank/DDBJ databases">
        <title>Draft genome sequence of Actinoplanes utahensis NRRL 12052.</title>
        <authorList>
            <person name="Velasco-Bucheli B."/>
            <person name="del Cerro C."/>
            <person name="Hormigo D."/>
            <person name="Garcia J.L."/>
            <person name="Acebal C."/>
            <person name="Arroyo M."/>
            <person name="de la Mata I."/>
        </authorList>
    </citation>
    <scope>NUCLEOTIDE SEQUENCE [LARGE SCALE GENOMIC DNA]</scope>
    <source>
        <strain evidence="4 5">NRRL 12052</strain>
    </source>
</reference>
<gene>
    <name evidence="4" type="ORF">MB27_27075</name>
    <name evidence="3" type="ORF">MB27_35925</name>
</gene>
<organism evidence="4 5">
    <name type="scientific">Actinoplanes utahensis</name>
    <dbReference type="NCBI Taxonomy" id="1869"/>
    <lineage>
        <taxon>Bacteria</taxon>
        <taxon>Bacillati</taxon>
        <taxon>Actinomycetota</taxon>
        <taxon>Actinomycetes</taxon>
        <taxon>Micromonosporales</taxon>
        <taxon>Micromonosporaceae</taxon>
        <taxon>Actinoplanes</taxon>
    </lineage>
</organism>
<name>A0A0A6UH56_ACTUT</name>
<dbReference type="AlphaFoldDB" id="A0A0A6UH56"/>
<dbReference type="RefSeq" id="WP_043528933.1">
    <property type="nucleotide sequence ID" value="NZ_BAABKU010000011.1"/>
</dbReference>
<feature type="region of interest" description="Disordered" evidence="1">
    <location>
        <begin position="1"/>
        <end position="120"/>
    </location>
</feature>
<dbReference type="Proteomes" id="UP000054537">
    <property type="component" value="Unassembled WGS sequence"/>
</dbReference>
<evidence type="ECO:0000313" key="4">
    <source>
        <dbReference type="EMBL" id="KHD74771.1"/>
    </source>
</evidence>
<keyword evidence="2" id="KW-0472">Membrane</keyword>
<keyword evidence="5" id="KW-1185">Reference proteome</keyword>
<dbReference type="EMBL" id="JRTT01000037">
    <property type="protein sequence ID" value="KHD74771.1"/>
    <property type="molecule type" value="Genomic_DNA"/>
</dbReference>
<accession>A0A0A6UH56</accession>
<keyword evidence="2" id="KW-1133">Transmembrane helix</keyword>
<dbReference type="STRING" id="1869.MB27_27075"/>
<dbReference type="eggNOG" id="COG1716">
    <property type="taxonomic scope" value="Bacteria"/>
</dbReference>
<evidence type="ECO:0000256" key="1">
    <source>
        <dbReference type="SAM" id="MobiDB-lite"/>
    </source>
</evidence>
<feature type="compositionally biased region" description="Low complexity" evidence="1">
    <location>
        <begin position="41"/>
        <end position="99"/>
    </location>
</feature>
<feature type="compositionally biased region" description="Pro residues" evidence="1">
    <location>
        <begin position="25"/>
        <end position="40"/>
    </location>
</feature>
<sequence>MTYPPPPGQPSPGEPLPPTRQFGAPEPPQYGAPQSPPPYGAPQSPQQPQYGQPQYGQPQVPQQPQYGQPQQQYGQPEYGQPDYGQQQAGYGQQQAGYGQQPPPGFAPPPPGFAPPPGGPAKKSKALPIVLVVIGIVLVLCVGGGVAFYIFAKDEIDAGVEASKITISEPATLGGQPKLNSQEFASLTADMEKELAGYPGASSSFGAFYGDITKSQMTAAIATKATLADPKAELDASFKSFSETAQISGITPVGTGTLGGVAQCGTAAMEGEKVAVCGWADQGSVGMIMYFFKTADQVAAEFPKHRAEIETKS</sequence>
<feature type="compositionally biased region" description="Pro residues" evidence="1">
    <location>
        <begin position="1"/>
        <end position="18"/>
    </location>
</feature>
<feature type="transmembrane region" description="Helical" evidence="2">
    <location>
        <begin position="128"/>
        <end position="150"/>
    </location>
</feature>
<feature type="compositionally biased region" description="Pro residues" evidence="1">
    <location>
        <begin position="100"/>
        <end position="118"/>
    </location>
</feature>
<keyword evidence="2" id="KW-0812">Transmembrane</keyword>
<dbReference type="EMBL" id="JRTT01000133">
    <property type="protein sequence ID" value="KHD73040.1"/>
    <property type="molecule type" value="Genomic_DNA"/>
</dbReference>
<evidence type="ECO:0000313" key="3">
    <source>
        <dbReference type="EMBL" id="KHD73040.1"/>
    </source>
</evidence>